<reference evidence="1 2" key="1">
    <citation type="journal article" date="2017" name="ISME J.">
        <title>Energy and carbon metabolisms in a deep terrestrial subsurface fluid microbial community.</title>
        <authorList>
            <person name="Momper L."/>
            <person name="Jungbluth S.P."/>
            <person name="Lee M.D."/>
            <person name="Amend J.P."/>
        </authorList>
    </citation>
    <scope>NUCLEOTIDE SEQUENCE [LARGE SCALE GENOMIC DNA]</scope>
    <source>
        <strain evidence="1">SURF_5</strain>
    </source>
</reference>
<protein>
    <recommendedName>
        <fullName evidence="3">DNA-binding protein</fullName>
    </recommendedName>
</protein>
<name>A0A3A4NBN6_ABYX5</name>
<evidence type="ECO:0000313" key="2">
    <source>
        <dbReference type="Proteomes" id="UP000265882"/>
    </source>
</evidence>
<dbReference type="InterPro" id="IPR009061">
    <property type="entry name" value="DNA-bd_dom_put_sf"/>
</dbReference>
<evidence type="ECO:0000313" key="1">
    <source>
        <dbReference type="EMBL" id="RJP17069.1"/>
    </source>
</evidence>
<accession>A0A3A4NBN6</accession>
<dbReference type="SUPFAM" id="SSF46955">
    <property type="entry name" value="Putative DNA-binding domain"/>
    <property type="match status" value="1"/>
</dbReference>
<dbReference type="AlphaFoldDB" id="A0A3A4NBN6"/>
<dbReference type="Proteomes" id="UP000265882">
    <property type="component" value="Unassembled WGS sequence"/>
</dbReference>
<evidence type="ECO:0008006" key="3">
    <source>
        <dbReference type="Google" id="ProtNLM"/>
    </source>
</evidence>
<dbReference type="EMBL" id="QZKU01000122">
    <property type="protein sequence ID" value="RJP17069.1"/>
    <property type="molecule type" value="Genomic_DNA"/>
</dbReference>
<gene>
    <name evidence="1" type="ORF">C4520_17865</name>
</gene>
<comment type="caution">
    <text evidence="1">The sequence shown here is derived from an EMBL/GenBank/DDBJ whole genome shotgun (WGS) entry which is preliminary data.</text>
</comment>
<proteinExistence type="predicted"/>
<organism evidence="1 2">
    <name type="scientific">Abyssobacteria bacterium (strain SURF_5)</name>
    <dbReference type="NCBI Taxonomy" id="2093360"/>
    <lineage>
        <taxon>Bacteria</taxon>
        <taxon>Pseudomonadati</taxon>
        <taxon>Candidatus Hydrogenedentota</taxon>
        <taxon>Candidatus Abyssobacteria</taxon>
    </lineage>
</organism>
<sequence length="211" mass="24184">MSLEFLVILLFVFILGALVMALGTRAAPIPFEEFAIEDDPMPPEPSLEELVDIITEDEDLLRPAPPVRVPHRELPGARLGGGAVDEMQSKACVTVALALQEDASERRKYNRRLGDRRFEDHPVEGERRLIQRRIWLRRKEDRRGKVLLNITDAAHTLGVTIEQVYKWLDSTDIPFCQVTDGKRKAIRFEVNELMQWHSKFAARSRKNGPYV</sequence>